<dbReference type="Pfam" id="PF07885">
    <property type="entry name" value="Ion_trans_2"/>
    <property type="match status" value="1"/>
</dbReference>
<dbReference type="SUPFAM" id="SSF81324">
    <property type="entry name" value="Voltage-gated potassium channels"/>
    <property type="match status" value="2"/>
</dbReference>
<keyword evidence="4 9" id="KW-1133">Transmembrane helix</keyword>
<keyword evidence="11" id="KW-1185">Reference proteome</keyword>
<dbReference type="PRINTS" id="PR01333">
    <property type="entry name" value="2POREKCHANEL"/>
</dbReference>
<keyword evidence="7 8" id="KW-0407">Ion channel</keyword>
<evidence type="ECO:0000256" key="5">
    <source>
        <dbReference type="ARBA" id="ARBA00023065"/>
    </source>
</evidence>
<dbReference type="InterPro" id="IPR013099">
    <property type="entry name" value="K_chnl_dom"/>
</dbReference>
<reference evidence="12" key="1">
    <citation type="submission" date="2022-11" db="UniProtKB">
        <authorList>
            <consortium name="WormBaseParasite"/>
        </authorList>
    </citation>
    <scope>IDENTIFICATION</scope>
</reference>
<keyword evidence="2 8" id="KW-0813">Transport</keyword>
<feature type="transmembrane region" description="Helical" evidence="9">
    <location>
        <begin position="132"/>
        <end position="158"/>
    </location>
</feature>
<feature type="transmembrane region" description="Helical" evidence="9">
    <location>
        <begin position="165"/>
        <end position="182"/>
    </location>
</feature>
<evidence type="ECO:0000256" key="8">
    <source>
        <dbReference type="RuleBase" id="RU003857"/>
    </source>
</evidence>
<proteinExistence type="inferred from homology"/>
<evidence type="ECO:0000256" key="1">
    <source>
        <dbReference type="ARBA" id="ARBA00004141"/>
    </source>
</evidence>
<dbReference type="PANTHER" id="PTHR11003:SF337">
    <property type="entry name" value="POTASSIUM CHANNEL DOMAIN-CONTAINING PROTEIN"/>
    <property type="match status" value="1"/>
</dbReference>
<dbReference type="InterPro" id="IPR003280">
    <property type="entry name" value="2pore_dom_K_chnl"/>
</dbReference>
<dbReference type="GO" id="GO:0022841">
    <property type="term" value="F:potassium ion leak channel activity"/>
    <property type="evidence" value="ECO:0007669"/>
    <property type="project" value="TreeGrafter"/>
</dbReference>
<dbReference type="Gene3D" id="1.10.287.70">
    <property type="match status" value="1"/>
</dbReference>
<evidence type="ECO:0000256" key="9">
    <source>
        <dbReference type="SAM" id="Phobius"/>
    </source>
</evidence>
<evidence type="ECO:0000256" key="4">
    <source>
        <dbReference type="ARBA" id="ARBA00022989"/>
    </source>
</evidence>
<dbReference type="PANTHER" id="PTHR11003">
    <property type="entry name" value="POTASSIUM CHANNEL, SUBFAMILY K"/>
    <property type="match status" value="1"/>
</dbReference>
<evidence type="ECO:0000256" key="3">
    <source>
        <dbReference type="ARBA" id="ARBA00022692"/>
    </source>
</evidence>
<dbReference type="GO" id="GO:0015271">
    <property type="term" value="F:outward rectifier potassium channel activity"/>
    <property type="evidence" value="ECO:0007669"/>
    <property type="project" value="TreeGrafter"/>
</dbReference>
<organism evidence="11 12">
    <name type="scientific">Acrobeloides nanus</name>
    <dbReference type="NCBI Taxonomy" id="290746"/>
    <lineage>
        <taxon>Eukaryota</taxon>
        <taxon>Metazoa</taxon>
        <taxon>Ecdysozoa</taxon>
        <taxon>Nematoda</taxon>
        <taxon>Chromadorea</taxon>
        <taxon>Rhabditida</taxon>
        <taxon>Tylenchina</taxon>
        <taxon>Cephalobomorpha</taxon>
        <taxon>Cephaloboidea</taxon>
        <taxon>Cephalobidae</taxon>
        <taxon>Acrobeloides</taxon>
    </lineage>
</organism>
<accession>A0A914CKI2</accession>
<dbReference type="Proteomes" id="UP000887540">
    <property type="component" value="Unplaced"/>
</dbReference>
<protein>
    <submittedName>
        <fullName evidence="12">Potassium channel domain-containing protein</fullName>
    </submittedName>
</protein>
<dbReference type="WBParaSite" id="ACRNAN_scaffold1178.g15332.t1">
    <property type="protein sequence ID" value="ACRNAN_scaffold1178.g15332.t1"/>
    <property type="gene ID" value="ACRNAN_scaffold1178.g15332"/>
</dbReference>
<keyword evidence="6 9" id="KW-0472">Membrane</keyword>
<evidence type="ECO:0000259" key="10">
    <source>
        <dbReference type="Pfam" id="PF07885"/>
    </source>
</evidence>
<evidence type="ECO:0000256" key="7">
    <source>
        <dbReference type="ARBA" id="ARBA00023303"/>
    </source>
</evidence>
<evidence type="ECO:0000313" key="11">
    <source>
        <dbReference type="Proteomes" id="UP000887540"/>
    </source>
</evidence>
<feature type="domain" description="Potassium channel" evidence="10">
    <location>
        <begin position="23"/>
        <end position="73"/>
    </location>
</feature>
<feature type="transmembrane region" description="Helical" evidence="9">
    <location>
        <begin position="77"/>
        <end position="95"/>
    </location>
</feature>
<sequence>MQQQLNYYEDRIKLKPPMPILKCTFTNSFLFAFSTIMTIGYGSIYPVTLKGRIISILFSLMGIPYTIIVIKDLEYLLVKVLSYPCILFVQIWHMFRYCTLQAVSEDEAESKMTSTKIKTRPDYRISTAERLMLMPIMVAVFALVGWISVGCMIGYFYMPHVNNHVLIYFIFNSLATIGVGDIDLGEQPLIVFILFIYVIAGLSIVSLFINLLHTKFSRAYWLPGQMYMPLLPQQPINLATVDSFDEDPYHAYAEPPIYRYTTLGIFQAEDRCPLINELRKGTAKIDASTQTQPAERIYYQRPLSPQGIIMKQQSTTSRDDVNSLIVETYGGRPARIITNSEKRPLSTA</sequence>
<evidence type="ECO:0000313" key="12">
    <source>
        <dbReference type="WBParaSite" id="ACRNAN_scaffold1178.g15332.t1"/>
    </source>
</evidence>
<evidence type="ECO:0000256" key="2">
    <source>
        <dbReference type="ARBA" id="ARBA00022448"/>
    </source>
</evidence>
<feature type="transmembrane region" description="Helical" evidence="9">
    <location>
        <begin position="188"/>
        <end position="212"/>
    </location>
</feature>
<evidence type="ECO:0000256" key="6">
    <source>
        <dbReference type="ARBA" id="ARBA00023136"/>
    </source>
</evidence>
<dbReference type="AlphaFoldDB" id="A0A914CKI2"/>
<dbReference type="GO" id="GO:0030322">
    <property type="term" value="P:stabilization of membrane potential"/>
    <property type="evidence" value="ECO:0007669"/>
    <property type="project" value="TreeGrafter"/>
</dbReference>
<comment type="subcellular location">
    <subcellularLocation>
        <location evidence="1">Membrane</location>
        <topology evidence="1">Multi-pass membrane protein</topology>
    </subcellularLocation>
</comment>
<feature type="transmembrane region" description="Helical" evidence="9">
    <location>
        <begin position="53"/>
        <end position="70"/>
    </location>
</feature>
<keyword evidence="5 8" id="KW-0406">Ion transport</keyword>
<feature type="transmembrane region" description="Helical" evidence="9">
    <location>
        <begin position="20"/>
        <end position="41"/>
    </location>
</feature>
<name>A0A914CKI2_9BILA</name>
<keyword evidence="3 8" id="KW-0812">Transmembrane</keyword>
<comment type="similarity">
    <text evidence="8">Belongs to the two pore domain potassium channel (TC 1.A.1.8) family.</text>
</comment>
<dbReference type="GO" id="GO:0005886">
    <property type="term" value="C:plasma membrane"/>
    <property type="evidence" value="ECO:0007669"/>
    <property type="project" value="TreeGrafter"/>
</dbReference>